<accession>A0AAV5DSH3</accession>
<proteinExistence type="predicted"/>
<evidence type="ECO:0000313" key="2">
    <source>
        <dbReference type="EMBL" id="GJN13918.1"/>
    </source>
</evidence>
<dbReference type="EMBL" id="BQKI01000071">
    <property type="protein sequence ID" value="GJN13918.1"/>
    <property type="molecule type" value="Genomic_DNA"/>
</dbReference>
<sequence length="322" mass="36711">MIVGSPHGWLVTADARSELHLLNPATGDQLSLPSVTTIEQVTPVFSDAGDLQRYDLSYYDATLPRKEYNPPKPYAVDRLRRSLYFKVVLSCDPSSSNGDGDCVLMMIHNPYRQLSFARLGTDHQWHWVTTSFRHSKYSDCIYHDGAFYAMNRQGGIHRYTIQGSCSTLDIIFKDTLPYTPAYNMYIARTMCGDVLQIFRITSESGESLETHTDATQVYKVDFDKQDIVEEIDDTLLMKDNALFIGHSYSSCFPTEDYPSLRANHVYFTDDDEYSLMEDSDNPRDVGVYNLEDDSVAGVVSPQPWLNWPNPIWIVPSFTKIDK</sequence>
<evidence type="ECO:0000313" key="3">
    <source>
        <dbReference type="Proteomes" id="UP001054889"/>
    </source>
</evidence>
<dbReference type="InterPro" id="IPR005174">
    <property type="entry name" value="KIB1-4_b-propeller"/>
</dbReference>
<feature type="domain" description="KIB1-4 beta-propeller" evidence="1">
    <location>
        <begin position="2"/>
        <end position="289"/>
    </location>
</feature>
<organism evidence="2 3">
    <name type="scientific">Eleusine coracana subsp. coracana</name>
    <dbReference type="NCBI Taxonomy" id="191504"/>
    <lineage>
        <taxon>Eukaryota</taxon>
        <taxon>Viridiplantae</taxon>
        <taxon>Streptophyta</taxon>
        <taxon>Embryophyta</taxon>
        <taxon>Tracheophyta</taxon>
        <taxon>Spermatophyta</taxon>
        <taxon>Magnoliopsida</taxon>
        <taxon>Liliopsida</taxon>
        <taxon>Poales</taxon>
        <taxon>Poaceae</taxon>
        <taxon>PACMAD clade</taxon>
        <taxon>Chloridoideae</taxon>
        <taxon>Cynodonteae</taxon>
        <taxon>Eleusininae</taxon>
        <taxon>Eleusine</taxon>
    </lineage>
</organism>
<evidence type="ECO:0000259" key="1">
    <source>
        <dbReference type="Pfam" id="PF03478"/>
    </source>
</evidence>
<dbReference type="AlphaFoldDB" id="A0AAV5DSH3"/>
<dbReference type="Proteomes" id="UP001054889">
    <property type="component" value="Unassembled WGS sequence"/>
</dbReference>
<name>A0AAV5DSH3_ELECO</name>
<dbReference type="PANTHER" id="PTHR44586:SF10">
    <property type="entry name" value="DUF295 DOMAIN-CONTAINING PROTEIN"/>
    <property type="match status" value="1"/>
</dbReference>
<dbReference type="Pfam" id="PF03478">
    <property type="entry name" value="Beta-prop_KIB1-4"/>
    <property type="match status" value="1"/>
</dbReference>
<protein>
    <recommendedName>
        <fullName evidence="1">KIB1-4 beta-propeller domain-containing protein</fullName>
    </recommendedName>
</protein>
<reference evidence="2" key="2">
    <citation type="submission" date="2021-12" db="EMBL/GenBank/DDBJ databases">
        <title>Resequencing data analysis of finger millet.</title>
        <authorList>
            <person name="Hatakeyama M."/>
            <person name="Aluri S."/>
            <person name="Balachadran M.T."/>
            <person name="Sivarajan S.R."/>
            <person name="Poveda L."/>
            <person name="Shimizu-Inatsugi R."/>
            <person name="Schlapbach R."/>
            <person name="Sreeman S.M."/>
            <person name="Shimizu K.K."/>
        </authorList>
    </citation>
    <scope>NUCLEOTIDE SEQUENCE</scope>
</reference>
<keyword evidence="3" id="KW-1185">Reference proteome</keyword>
<comment type="caution">
    <text evidence="2">The sequence shown here is derived from an EMBL/GenBank/DDBJ whole genome shotgun (WGS) entry which is preliminary data.</text>
</comment>
<dbReference type="PANTHER" id="PTHR44586">
    <property type="entry name" value="F-BOX DOMAIN CONTAINING PROTEIN, EXPRESSED"/>
    <property type="match status" value="1"/>
</dbReference>
<gene>
    <name evidence="2" type="primary">gb00674</name>
    <name evidence="2" type="ORF">PR202_gb00674</name>
</gene>
<reference evidence="2" key="1">
    <citation type="journal article" date="2018" name="DNA Res.">
        <title>Multiple hybrid de novo genome assembly of finger millet, an orphan allotetraploid crop.</title>
        <authorList>
            <person name="Hatakeyama M."/>
            <person name="Aluri S."/>
            <person name="Balachadran M.T."/>
            <person name="Sivarajan S.R."/>
            <person name="Patrignani A."/>
            <person name="Gruter S."/>
            <person name="Poveda L."/>
            <person name="Shimizu-Inatsugi R."/>
            <person name="Baeten J."/>
            <person name="Francoijs K.J."/>
            <person name="Nataraja K.N."/>
            <person name="Reddy Y.A.N."/>
            <person name="Phadnis S."/>
            <person name="Ravikumar R.L."/>
            <person name="Schlapbach R."/>
            <person name="Sreeman S.M."/>
            <person name="Shimizu K.K."/>
        </authorList>
    </citation>
    <scope>NUCLEOTIDE SEQUENCE</scope>
</reference>